<dbReference type="PROSITE" id="PS00463">
    <property type="entry name" value="ZN2_CY6_FUNGAL_1"/>
    <property type="match status" value="1"/>
</dbReference>
<evidence type="ECO:0000256" key="4">
    <source>
        <dbReference type="ARBA" id="ARBA00023015"/>
    </source>
</evidence>
<protein>
    <recommendedName>
        <fullName evidence="9">Zn(2)-C6 fungal-type domain-containing protein</fullName>
    </recommendedName>
</protein>
<dbReference type="PROSITE" id="PS50048">
    <property type="entry name" value="ZN2_CY6_FUNGAL_2"/>
    <property type="match status" value="1"/>
</dbReference>
<comment type="subcellular location">
    <subcellularLocation>
        <location evidence="1">Nucleus</location>
    </subcellularLocation>
</comment>
<keyword evidence="7" id="KW-0539">Nucleus</keyword>
<dbReference type="SMART" id="SM00906">
    <property type="entry name" value="Fungal_trans"/>
    <property type="match status" value="1"/>
</dbReference>
<dbReference type="GO" id="GO:0006351">
    <property type="term" value="P:DNA-templated transcription"/>
    <property type="evidence" value="ECO:0007669"/>
    <property type="project" value="InterPro"/>
</dbReference>
<evidence type="ECO:0000313" key="11">
    <source>
        <dbReference type="Proteomes" id="UP000243515"/>
    </source>
</evidence>
<evidence type="ECO:0000259" key="9">
    <source>
        <dbReference type="PROSITE" id="PS50048"/>
    </source>
</evidence>
<keyword evidence="8" id="KW-0175">Coiled coil</keyword>
<dbReference type="CDD" id="cd12148">
    <property type="entry name" value="fungal_TF_MHR"/>
    <property type="match status" value="1"/>
</dbReference>
<dbReference type="Pfam" id="PF04082">
    <property type="entry name" value="Fungal_trans"/>
    <property type="match status" value="1"/>
</dbReference>
<dbReference type="PANTHER" id="PTHR47782">
    <property type="entry name" value="ZN(II)2CYS6 TRANSCRIPTION FACTOR (EUROFUNG)-RELATED"/>
    <property type="match status" value="1"/>
</dbReference>
<dbReference type="GO" id="GO:0000981">
    <property type="term" value="F:DNA-binding transcription factor activity, RNA polymerase II-specific"/>
    <property type="evidence" value="ECO:0007669"/>
    <property type="project" value="InterPro"/>
</dbReference>
<feature type="coiled-coil region" evidence="8">
    <location>
        <begin position="66"/>
        <end position="93"/>
    </location>
</feature>
<dbReference type="InterPro" id="IPR007219">
    <property type="entry name" value="XnlR_reg_dom"/>
</dbReference>
<dbReference type="SMART" id="SM00066">
    <property type="entry name" value="GAL4"/>
    <property type="match status" value="1"/>
</dbReference>
<gene>
    <name evidence="10" type="ORF">Egran_00177</name>
</gene>
<organism evidence="10 11">
    <name type="scientific">Elaphomyces granulatus</name>
    <dbReference type="NCBI Taxonomy" id="519963"/>
    <lineage>
        <taxon>Eukaryota</taxon>
        <taxon>Fungi</taxon>
        <taxon>Dikarya</taxon>
        <taxon>Ascomycota</taxon>
        <taxon>Pezizomycotina</taxon>
        <taxon>Eurotiomycetes</taxon>
        <taxon>Eurotiomycetidae</taxon>
        <taxon>Eurotiales</taxon>
        <taxon>Elaphomycetaceae</taxon>
        <taxon>Elaphomyces</taxon>
    </lineage>
</organism>
<dbReference type="InterPro" id="IPR036864">
    <property type="entry name" value="Zn2-C6_fun-type_DNA-bd_sf"/>
</dbReference>
<dbReference type="PANTHER" id="PTHR47782:SF2">
    <property type="entry name" value="TRANSCRIPTION FACTOR, PUTATIVE (AFU_ORTHOLOGUE AFUA_4G12570)-RELATED"/>
    <property type="match status" value="1"/>
</dbReference>
<dbReference type="GO" id="GO:0043565">
    <property type="term" value="F:sequence-specific DNA binding"/>
    <property type="evidence" value="ECO:0007669"/>
    <property type="project" value="TreeGrafter"/>
</dbReference>
<dbReference type="Gene3D" id="4.10.240.10">
    <property type="entry name" value="Zn(2)-C6 fungal-type DNA-binding domain"/>
    <property type="match status" value="1"/>
</dbReference>
<dbReference type="EMBL" id="NPHW01002154">
    <property type="protein sequence ID" value="OXV12060.1"/>
    <property type="molecule type" value="Genomic_DNA"/>
</dbReference>
<dbReference type="InterPro" id="IPR052202">
    <property type="entry name" value="Yeast_MetPath_Reg"/>
</dbReference>
<dbReference type="GO" id="GO:0005634">
    <property type="term" value="C:nucleus"/>
    <property type="evidence" value="ECO:0007669"/>
    <property type="project" value="UniProtKB-SubCell"/>
</dbReference>
<evidence type="ECO:0000256" key="5">
    <source>
        <dbReference type="ARBA" id="ARBA00023125"/>
    </source>
</evidence>
<keyword evidence="2" id="KW-0479">Metal-binding</keyword>
<dbReference type="CDD" id="cd00067">
    <property type="entry name" value="GAL4"/>
    <property type="match status" value="1"/>
</dbReference>
<reference evidence="10 11" key="1">
    <citation type="journal article" date="2015" name="Environ. Microbiol.">
        <title>Metagenome sequence of Elaphomyces granulatus from sporocarp tissue reveals Ascomycota ectomycorrhizal fingerprints of genome expansion and a Proteobacteria-rich microbiome.</title>
        <authorList>
            <person name="Quandt C.A."/>
            <person name="Kohler A."/>
            <person name="Hesse C.N."/>
            <person name="Sharpton T.J."/>
            <person name="Martin F."/>
            <person name="Spatafora J.W."/>
        </authorList>
    </citation>
    <scope>NUCLEOTIDE SEQUENCE [LARGE SCALE GENOMIC DNA]</scope>
    <source>
        <strain evidence="10 11">OSC145934</strain>
    </source>
</reference>
<name>A0A232M6M9_9EURO</name>
<keyword evidence="5" id="KW-0238">DNA-binding</keyword>
<feature type="domain" description="Zn(2)-C6 fungal-type" evidence="9">
    <location>
        <begin position="20"/>
        <end position="51"/>
    </location>
</feature>
<dbReference type="Pfam" id="PF00172">
    <property type="entry name" value="Zn_clus"/>
    <property type="match status" value="1"/>
</dbReference>
<evidence type="ECO:0000256" key="3">
    <source>
        <dbReference type="ARBA" id="ARBA00022833"/>
    </source>
</evidence>
<accession>A0A232M6M9</accession>
<dbReference type="AlphaFoldDB" id="A0A232M6M9"/>
<comment type="caution">
    <text evidence="10">The sequence shown here is derived from an EMBL/GenBank/DDBJ whole genome shotgun (WGS) entry which is preliminary data.</text>
</comment>
<keyword evidence="6" id="KW-0804">Transcription</keyword>
<dbReference type="GO" id="GO:0045944">
    <property type="term" value="P:positive regulation of transcription by RNA polymerase II"/>
    <property type="evidence" value="ECO:0007669"/>
    <property type="project" value="TreeGrafter"/>
</dbReference>
<dbReference type="GO" id="GO:0008270">
    <property type="term" value="F:zinc ion binding"/>
    <property type="evidence" value="ECO:0007669"/>
    <property type="project" value="InterPro"/>
</dbReference>
<evidence type="ECO:0000256" key="2">
    <source>
        <dbReference type="ARBA" id="ARBA00022723"/>
    </source>
</evidence>
<evidence type="ECO:0000256" key="1">
    <source>
        <dbReference type="ARBA" id="ARBA00004123"/>
    </source>
</evidence>
<keyword evidence="4" id="KW-0805">Transcription regulation</keyword>
<dbReference type="SUPFAM" id="SSF57701">
    <property type="entry name" value="Zn2/Cys6 DNA-binding domain"/>
    <property type="match status" value="1"/>
</dbReference>
<keyword evidence="11" id="KW-1185">Reference proteome</keyword>
<evidence type="ECO:0000256" key="7">
    <source>
        <dbReference type="ARBA" id="ARBA00023242"/>
    </source>
</evidence>
<dbReference type="InterPro" id="IPR001138">
    <property type="entry name" value="Zn2Cys6_DnaBD"/>
</dbReference>
<dbReference type="Proteomes" id="UP000243515">
    <property type="component" value="Unassembled WGS sequence"/>
</dbReference>
<evidence type="ECO:0000313" key="10">
    <source>
        <dbReference type="EMBL" id="OXV12060.1"/>
    </source>
</evidence>
<keyword evidence="3" id="KW-0862">Zinc</keyword>
<evidence type="ECO:0000256" key="6">
    <source>
        <dbReference type="ARBA" id="ARBA00023163"/>
    </source>
</evidence>
<proteinExistence type="predicted"/>
<sequence length="643" mass="72544">MSSSLFLEKPVLKVSRPVAACSRCRTAKIKCDGKLPACSACERAGKVGTCSGATDEFAKGKERSYVASLEGYCERLERKLRDIRHNKQALTAAGLSTIEQSSITSISVEGTGVQGHHKEISDIDDLVGDFGFLSVNATSRDFRGITSRVSFARVLLTLSSREPLPQYAPTTSTTLPPRYEATCLFQHYFDYIFPQLPFFIETSFWTSVDAVYQDDGRFAKAFDHWIVRMVLAISSSSLSLRRGDNSSLNAMSLVSAALYHIEDVLRPGAIAGIQAILLLAQYSLIDPEHFRVWYLVGLAAKAMIDLGLHQDTPVELYLNDHRLNLRRRVFHCLYALDRFVSTASGRAFSFSDDSVNVGLPNIPQLPTGLSGSQRNNGFLQSLEPALHLFKIRQILSAGYQEMHYSGRQPSPQPLVLTWTLCAKARDWFDKAPKDAPHYFTIRYRLELIYTTIVFLSPSHRDPAICDFSKILLFDHCIDYVSQLHQVLPNPNNLNYLPFMTYVDIQRVHQVGRRFLEVLSQNHDLLLGSSVPEPPLVPPDTPEPPYIAVEDHINCLARAINCLSYIRDILYYCAKRWNMRDPLDEFVRDSAALRQRLIQLQENYRVTYRGLTSSSFVPTTAMALPVVNGYQVFDVRYIGSRNPY</sequence>
<evidence type="ECO:0000256" key="8">
    <source>
        <dbReference type="SAM" id="Coils"/>
    </source>
</evidence>
<dbReference type="OrthoDB" id="5319458at2759"/>